<dbReference type="Pfam" id="PF13464">
    <property type="entry name" value="RodZ_C"/>
    <property type="match status" value="1"/>
</dbReference>
<dbReference type="PANTHER" id="PTHR34475:SF1">
    <property type="entry name" value="CYTOSKELETON PROTEIN RODZ"/>
    <property type="match status" value="1"/>
</dbReference>
<dbReference type="Pfam" id="PF13413">
    <property type="entry name" value="HTH_25"/>
    <property type="match status" value="1"/>
</dbReference>
<accession>A0ABS5SG83</accession>
<dbReference type="PANTHER" id="PTHR34475">
    <property type="match status" value="1"/>
</dbReference>
<dbReference type="Gene3D" id="1.10.260.40">
    <property type="entry name" value="lambda repressor-like DNA-binding domains"/>
    <property type="match status" value="1"/>
</dbReference>
<protein>
    <submittedName>
        <fullName evidence="2">DUF4115 domain-containing protein</fullName>
    </submittedName>
</protein>
<dbReference type="InterPro" id="IPR050400">
    <property type="entry name" value="Bact_Cytoskel_RodZ"/>
</dbReference>
<feature type="domain" description="Cytoskeleton protein RodZ-like C-terminal" evidence="1">
    <location>
        <begin position="195"/>
        <end position="263"/>
    </location>
</feature>
<dbReference type="RefSeq" id="WP_214175611.1">
    <property type="nucleotide sequence ID" value="NZ_JAHCVK010000004.1"/>
</dbReference>
<organism evidence="2 3">
    <name type="scientific">Geomobilimonas luticola</name>
    <dbReference type="NCBI Taxonomy" id="1114878"/>
    <lineage>
        <taxon>Bacteria</taxon>
        <taxon>Pseudomonadati</taxon>
        <taxon>Thermodesulfobacteriota</taxon>
        <taxon>Desulfuromonadia</taxon>
        <taxon>Geobacterales</taxon>
        <taxon>Geobacteraceae</taxon>
        <taxon>Geomobilimonas</taxon>
    </lineage>
</organism>
<dbReference type="Proteomes" id="UP000756860">
    <property type="component" value="Unassembled WGS sequence"/>
</dbReference>
<evidence type="ECO:0000259" key="1">
    <source>
        <dbReference type="Pfam" id="PF13464"/>
    </source>
</evidence>
<evidence type="ECO:0000313" key="2">
    <source>
        <dbReference type="EMBL" id="MBT0653611.1"/>
    </source>
</evidence>
<keyword evidence="3" id="KW-1185">Reference proteome</keyword>
<gene>
    <name evidence="2" type="ORF">KI810_11130</name>
</gene>
<dbReference type="EMBL" id="JAHCVK010000004">
    <property type="protein sequence ID" value="MBT0653611.1"/>
    <property type="molecule type" value="Genomic_DNA"/>
</dbReference>
<name>A0ABS5SG83_9BACT</name>
<dbReference type="InterPro" id="IPR025194">
    <property type="entry name" value="RodZ-like_C"/>
</dbReference>
<evidence type="ECO:0000313" key="3">
    <source>
        <dbReference type="Proteomes" id="UP000756860"/>
    </source>
</evidence>
<dbReference type="InterPro" id="IPR010982">
    <property type="entry name" value="Lambda_DNA-bd_dom_sf"/>
</dbReference>
<sequence>MSDPVPGHNGEKPVGAYLRQTREARGLHLDDAARITRIGKNYLVALEEERFDKLPNAAYVKGFLRIYASFLGLSGDAVVAMYERDTSPQPVRTVIEKKPARQELPPKRGKGRWLIPSILLSLVLVAAYFFDDKGAKQLPPQTPVPSPVASVPVPVQTVRTSATVAATLPATLPEPSLPEVTITPSEQSGNGIVLRLKINQDSWLNITIDGAVSQQYDLKAGDLIEWKGERIFTLDLGNAGGIEGEFNGKPLKPFGAQGEAAHVELKAEGA</sequence>
<dbReference type="SUPFAM" id="SSF47413">
    <property type="entry name" value="lambda repressor-like DNA-binding domains"/>
    <property type="match status" value="1"/>
</dbReference>
<reference evidence="2 3" key="1">
    <citation type="submission" date="2021-05" db="EMBL/GenBank/DDBJ databases">
        <title>The draft genome of Geobacter luticola JCM 17780.</title>
        <authorList>
            <person name="Xu Z."/>
            <person name="Masuda Y."/>
            <person name="Itoh H."/>
            <person name="Senoo K."/>
        </authorList>
    </citation>
    <scope>NUCLEOTIDE SEQUENCE [LARGE SCALE GENOMIC DNA]</scope>
    <source>
        <strain evidence="2 3">JCM 17780</strain>
    </source>
</reference>
<comment type="caution">
    <text evidence="2">The sequence shown here is derived from an EMBL/GenBank/DDBJ whole genome shotgun (WGS) entry which is preliminary data.</text>
</comment>
<proteinExistence type="predicted"/>